<dbReference type="Proteomes" id="UP000030786">
    <property type="component" value="Chromosome"/>
</dbReference>
<dbReference type="EMBL" id="CP009976">
    <property type="protein sequence ID" value="AIZ43756.1"/>
    <property type="molecule type" value="Genomic_DNA"/>
</dbReference>
<dbReference type="InterPro" id="IPR011004">
    <property type="entry name" value="Trimer_LpxA-like_sf"/>
</dbReference>
<dbReference type="AlphaFoldDB" id="A0AAU8RUV7"/>
<dbReference type="Gene3D" id="2.160.10.10">
    <property type="entry name" value="Hexapeptide repeat proteins"/>
    <property type="match status" value="1"/>
</dbReference>
<evidence type="ECO:0000256" key="4">
    <source>
        <dbReference type="ARBA" id="ARBA00023315"/>
    </source>
</evidence>
<name>A0AAU8RUV7_9FLAO</name>
<proteinExistence type="inferred from homology"/>
<dbReference type="InterPro" id="IPR018357">
    <property type="entry name" value="Hexapep_transf_CS"/>
</dbReference>
<protein>
    <recommendedName>
        <fullName evidence="7">Acetyltransferase</fullName>
    </recommendedName>
</protein>
<evidence type="ECO:0000313" key="5">
    <source>
        <dbReference type="EMBL" id="AIZ43756.1"/>
    </source>
</evidence>
<keyword evidence="2" id="KW-0808">Transferase</keyword>
<evidence type="ECO:0008006" key="7">
    <source>
        <dbReference type="Google" id="ProtNLM"/>
    </source>
</evidence>
<dbReference type="PANTHER" id="PTHR43300">
    <property type="entry name" value="ACETYLTRANSFERASE"/>
    <property type="match status" value="1"/>
</dbReference>
<dbReference type="PROSITE" id="PS00101">
    <property type="entry name" value="HEXAPEP_TRANSFERASES"/>
    <property type="match status" value="1"/>
</dbReference>
<dbReference type="Pfam" id="PF00132">
    <property type="entry name" value="Hexapep"/>
    <property type="match status" value="1"/>
</dbReference>
<dbReference type="SUPFAM" id="SSF51161">
    <property type="entry name" value="Trimeric LpxA-like enzymes"/>
    <property type="match status" value="1"/>
</dbReference>
<keyword evidence="3" id="KW-0677">Repeat</keyword>
<dbReference type="GO" id="GO:0016746">
    <property type="term" value="F:acyltransferase activity"/>
    <property type="evidence" value="ECO:0007669"/>
    <property type="project" value="UniProtKB-KW"/>
</dbReference>
<keyword evidence="4" id="KW-0012">Acyltransferase</keyword>
<dbReference type="InterPro" id="IPR001451">
    <property type="entry name" value="Hexapep"/>
</dbReference>
<evidence type="ECO:0000256" key="1">
    <source>
        <dbReference type="ARBA" id="ARBA00007274"/>
    </source>
</evidence>
<dbReference type="InterPro" id="IPR050179">
    <property type="entry name" value="Trans_hexapeptide_repeat"/>
</dbReference>
<reference evidence="5 6" key="1">
    <citation type="journal article" date="2014" name="Environ. Microbiol.">
        <title>Contrasting genomic patterns and infection strategies of two co-existing Bacteroidetes podovirus genera.</title>
        <authorList>
            <person name="Holmfeldt K."/>
            <person name="Howard-Varona C."/>
            <person name="Solonenko N."/>
            <person name="Sullivan M.B."/>
        </authorList>
    </citation>
    <scope>NUCLEOTIDE SEQUENCE [LARGE SCALE GENOMIC DNA]</scope>
    <source>
        <strain evidence="5 6">18</strain>
    </source>
</reference>
<comment type="similarity">
    <text evidence="1">Belongs to the transferase hexapeptide repeat family.</text>
</comment>
<dbReference type="CDD" id="cd03349">
    <property type="entry name" value="LbH_XAT"/>
    <property type="match status" value="1"/>
</dbReference>
<accession>A0AAU8RUV7</accession>
<gene>
    <name evidence="5" type="ORF">M666_12310</name>
</gene>
<dbReference type="PANTHER" id="PTHR43300:SF11">
    <property type="entry name" value="ACETYLTRANSFERASE RV3034C-RELATED"/>
    <property type="match status" value="1"/>
</dbReference>
<evidence type="ECO:0000256" key="3">
    <source>
        <dbReference type="ARBA" id="ARBA00022737"/>
    </source>
</evidence>
<evidence type="ECO:0000256" key="2">
    <source>
        <dbReference type="ARBA" id="ARBA00022679"/>
    </source>
</evidence>
<organism evidence="5 6">
    <name type="scientific">Cellulophaga baltica 18</name>
    <dbReference type="NCBI Taxonomy" id="1348584"/>
    <lineage>
        <taxon>Bacteria</taxon>
        <taxon>Pseudomonadati</taxon>
        <taxon>Bacteroidota</taxon>
        <taxon>Flavobacteriia</taxon>
        <taxon>Flavobacteriales</taxon>
        <taxon>Flavobacteriaceae</taxon>
        <taxon>Cellulophaga</taxon>
    </lineage>
</organism>
<sequence>MQFILQKKVSYKKNIIFKKNVLITLSNEYEGFNYFNRNTVFTGSKIGYGSYLGENCFIKNTKIGRFTSIGENVKCIIGKHPSSKFVSTHPAFFSLRKQAGFTFVDQQLFEEFSRPLMETEKFTISIGNDVWIGYGVSIMDGITIGDGAIIAAHSLVTKDVPPYTIVGGLPAKEIKKRFENKHVEFLLQYKWWLKDLNWIKANVNNFSDIDTFYKKNTNE</sequence>
<evidence type="ECO:0000313" key="6">
    <source>
        <dbReference type="Proteomes" id="UP000030786"/>
    </source>
</evidence>
<dbReference type="KEGG" id="cbat:M666_12310"/>